<feature type="region of interest" description="Disordered" evidence="1">
    <location>
        <begin position="278"/>
        <end position="300"/>
    </location>
</feature>
<dbReference type="GeneID" id="25909832"/>
<dbReference type="EMBL" id="KQ242532">
    <property type="protein sequence ID" value="KNC78234.1"/>
    <property type="molecule type" value="Genomic_DNA"/>
</dbReference>
<evidence type="ECO:0000313" key="3">
    <source>
        <dbReference type="Proteomes" id="UP000054560"/>
    </source>
</evidence>
<feature type="region of interest" description="Disordered" evidence="1">
    <location>
        <begin position="322"/>
        <end position="359"/>
    </location>
</feature>
<proteinExistence type="predicted"/>
<feature type="compositionally biased region" description="Polar residues" evidence="1">
    <location>
        <begin position="278"/>
        <end position="287"/>
    </location>
</feature>
<reference evidence="2 3" key="1">
    <citation type="submission" date="2011-02" db="EMBL/GenBank/DDBJ databases">
        <title>The Genome Sequence of Sphaeroforma arctica JP610.</title>
        <authorList>
            <consortium name="The Broad Institute Genome Sequencing Platform"/>
            <person name="Russ C."/>
            <person name="Cuomo C."/>
            <person name="Young S.K."/>
            <person name="Zeng Q."/>
            <person name="Gargeya S."/>
            <person name="Alvarado L."/>
            <person name="Berlin A."/>
            <person name="Chapman S.B."/>
            <person name="Chen Z."/>
            <person name="Freedman E."/>
            <person name="Gellesch M."/>
            <person name="Goldberg J."/>
            <person name="Griggs A."/>
            <person name="Gujja S."/>
            <person name="Heilman E."/>
            <person name="Heiman D."/>
            <person name="Howarth C."/>
            <person name="Mehta T."/>
            <person name="Neiman D."/>
            <person name="Pearson M."/>
            <person name="Roberts A."/>
            <person name="Saif S."/>
            <person name="Shea T."/>
            <person name="Shenoy N."/>
            <person name="Sisk P."/>
            <person name="Stolte C."/>
            <person name="Sykes S."/>
            <person name="White J."/>
            <person name="Yandava C."/>
            <person name="Burger G."/>
            <person name="Gray M.W."/>
            <person name="Holland P.W.H."/>
            <person name="King N."/>
            <person name="Lang F.B.F."/>
            <person name="Roger A.J."/>
            <person name="Ruiz-Trillo I."/>
            <person name="Haas B."/>
            <person name="Nusbaum C."/>
            <person name="Birren B."/>
        </authorList>
    </citation>
    <scope>NUCLEOTIDE SEQUENCE [LARGE SCALE GENOMIC DNA]</scope>
    <source>
        <strain evidence="2 3">JP610</strain>
    </source>
</reference>
<dbReference type="RefSeq" id="XP_014152136.1">
    <property type="nucleotide sequence ID" value="XM_014296661.1"/>
</dbReference>
<evidence type="ECO:0000256" key="1">
    <source>
        <dbReference type="SAM" id="MobiDB-lite"/>
    </source>
</evidence>
<protein>
    <submittedName>
        <fullName evidence="2">Uncharacterized protein</fullName>
    </submittedName>
</protein>
<feature type="compositionally biased region" description="Pro residues" evidence="1">
    <location>
        <begin position="331"/>
        <end position="344"/>
    </location>
</feature>
<organism evidence="2 3">
    <name type="scientific">Sphaeroforma arctica JP610</name>
    <dbReference type="NCBI Taxonomy" id="667725"/>
    <lineage>
        <taxon>Eukaryota</taxon>
        <taxon>Ichthyosporea</taxon>
        <taxon>Ichthyophonida</taxon>
        <taxon>Sphaeroforma</taxon>
    </lineage>
</organism>
<name>A0A0L0FND3_9EUKA</name>
<keyword evidence="3" id="KW-1185">Reference proteome</keyword>
<dbReference type="Proteomes" id="UP000054560">
    <property type="component" value="Unassembled WGS sequence"/>
</dbReference>
<feature type="compositionally biased region" description="Pro residues" evidence="1">
    <location>
        <begin position="176"/>
        <end position="186"/>
    </location>
</feature>
<evidence type="ECO:0000313" key="2">
    <source>
        <dbReference type="EMBL" id="KNC78234.1"/>
    </source>
</evidence>
<gene>
    <name evidence="2" type="ORF">SARC_09328</name>
</gene>
<sequence>MTRALLKDANQPKCCWGYAKLYAGVIRNKNLSNGDIVSSPADKWFQTTVPRFPEAHYACVIIWKLVGKKYTDAHKYGDHFGRGVFLGRCPSSTPDTWLIQSFKPQRKLFSRNDLTKRSKSIPFISPHPPNVATTKRPTLPPICHNLSSPPHTPPSIEQVYILPKATLPSTTMVSPSEPPLPLPCPPIDSTTTVPAKSMTSDQPQPSSSSEPQLLSPPTSPIVHDDPTDDYLQLVLPAISHIPPMPSAIPLKRPQPVYVEPRHRLLLTDSSRIHQLEPRNTSLVSERSQLPVPPSSTLLAPTRTPSFIHFEAMLQEPRTFLPPHSTQRRIRPSPPKCIPPAPTAIPLPRRRPLGSLDNET</sequence>
<accession>A0A0L0FND3</accession>
<feature type="compositionally biased region" description="Low complexity" evidence="1">
    <location>
        <begin position="197"/>
        <end position="216"/>
    </location>
</feature>
<feature type="region of interest" description="Disordered" evidence="1">
    <location>
        <begin position="170"/>
        <end position="227"/>
    </location>
</feature>
<dbReference type="AlphaFoldDB" id="A0A0L0FND3"/>